<evidence type="ECO:0000313" key="2">
    <source>
        <dbReference type="Proteomes" id="UP000647172"/>
    </source>
</evidence>
<comment type="caution">
    <text evidence="1">The sequence shown here is derived from an EMBL/GenBank/DDBJ whole genome shotgun (WGS) entry which is preliminary data.</text>
</comment>
<dbReference type="EMBL" id="BOMQ01000009">
    <property type="protein sequence ID" value="GIE47289.1"/>
    <property type="molecule type" value="Genomic_DNA"/>
</dbReference>
<organism evidence="1 2">
    <name type="scientific">Actinoplanes nipponensis</name>
    <dbReference type="NCBI Taxonomy" id="135950"/>
    <lineage>
        <taxon>Bacteria</taxon>
        <taxon>Bacillati</taxon>
        <taxon>Actinomycetota</taxon>
        <taxon>Actinomycetes</taxon>
        <taxon>Micromonosporales</taxon>
        <taxon>Micromonosporaceae</taxon>
        <taxon>Actinoplanes</taxon>
    </lineage>
</organism>
<name>A0A919JI89_9ACTN</name>
<reference evidence="1" key="1">
    <citation type="submission" date="2021-01" db="EMBL/GenBank/DDBJ databases">
        <title>Whole genome shotgun sequence of Actinoplanes nipponensis NBRC 14063.</title>
        <authorList>
            <person name="Komaki H."/>
            <person name="Tamura T."/>
        </authorList>
    </citation>
    <scope>NUCLEOTIDE SEQUENCE</scope>
    <source>
        <strain evidence="1">NBRC 14063</strain>
    </source>
</reference>
<keyword evidence="2" id="KW-1185">Reference proteome</keyword>
<dbReference type="RefSeq" id="WP_203765114.1">
    <property type="nucleotide sequence ID" value="NZ_BOMQ01000009.1"/>
</dbReference>
<evidence type="ECO:0000313" key="1">
    <source>
        <dbReference type="EMBL" id="GIE47289.1"/>
    </source>
</evidence>
<accession>A0A919JI89</accession>
<proteinExistence type="predicted"/>
<protein>
    <recommendedName>
        <fullName evidence="3">Alanine-rich protein</fullName>
    </recommendedName>
</protein>
<gene>
    <name evidence="1" type="ORF">Ani05nite_08230</name>
</gene>
<dbReference type="AlphaFoldDB" id="A0A919JI89"/>
<evidence type="ECO:0008006" key="3">
    <source>
        <dbReference type="Google" id="ProtNLM"/>
    </source>
</evidence>
<sequence length="396" mass="41221">MTRCDLWAHPHSLTTDAAGQSRRIAEAGYTAVRLAHVYHSSRWLLTTSRPGEVAQLSSGAWYAPDPLRAGQPQLRAPRATPHDAVAAANGALRSAGLAVVGWIVGLHSSPLATAHPELALRNVFGHPYRHALCPAQPDVRRYAAALVADVAARGVDELDLEAYGYLGWPHAGAHDKTGVTLRPADRWLLSLCTCPACERAYGEAGADPAEVRVRAANAVRRQLAGPSPAAPATLDDAVTALGRPLHDAVLRAREAVTTSLLTEAATAAGGKPVWLRATADPYACAGKTGADPAALTRTGVGLTLTDLSGDFAALRRELRAAAAAGVSPDRITVGWSLLAQHTLTRADLDPLTETASGYAAAAFYAYDLAPAARLGWPAAALRPTVASGAPEAVAPC</sequence>
<dbReference type="Proteomes" id="UP000647172">
    <property type="component" value="Unassembled WGS sequence"/>
</dbReference>